<evidence type="ECO:0000256" key="1">
    <source>
        <dbReference type="SAM" id="SignalP"/>
    </source>
</evidence>
<keyword evidence="1" id="KW-0732">Signal</keyword>
<comment type="caution">
    <text evidence="2">The sequence shown here is derived from an EMBL/GenBank/DDBJ whole genome shotgun (WGS) entry which is preliminary data.</text>
</comment>
<evidence type="ECO:0000313" key="3">
    <source>
        <dbReference type="Proteomes" id="UP001209107"/>
    </source>
</evidence>
<dbReference type="Proteomes" id="UP001209107">
    <property type="component" value="Unassembled WGS sequence"/>
</dbReference>
<name>A0ABT3JKS9_9FLAO</name>
<reference evidence="2 3" key="1">
    <citation type="submission" date="2022-10" db="EMBL/GenBank/DDBJ databases">
        <title>Kaistella sp. BT-6-1-3.</title>
        <authorList>
            <person name="Ai J."/>
            <person name="Deng Z."/>
        </authorList>
    </citation>
    <scope>NUCLEOTIDE SEQUENCE [LARGE SCALE GENOMIC DNA]</scope>
    <source>
        <strain evidence="2 3">BT6-1-3</strain>
    </source>
</reference>
<dbReference type="RefSeq" id="WP_265143582.1">
    <property type="nucleotide sequence ID" value="NZ_JAPCHZ010000001.1"/>
</dbReference>
<evidence type="ECO:0000313" key="2">
    <source>
        <dbReference type="EMBL" id="MCW4451392.1"/>
    </source>
</evidence>
<dbReference type="EMBL" id="JAPCHZ010000001">
    <property type="protein sequence ID" value="MCW4451392.1"/>
    <property type="molecule type" value="Genomic_DNA"/>
</dbReference>
<proteinExistence type="predicted"/>
<sequence length="201" mass="22448">MKKILLLLTFLSSTYGFAQCYIEGNSSITVGETETYTLKNNAGQCTDCHHWSTFARNVTLQGDVKQSIIKVNAHGAGQFILSMDMLSSRGKVQCSKVIDVVPKPSAEIYNSPACDIGTEGFKEVKISDGTVSFVPSKAETHLKYEWTAEYDNGEKKISAESAAQFAYSKEKGIRSVSLKVYTSKCMRTFTKTYDANYWRFY</sequence>
<accession>A0ABT3JKS9</accession>
<protein>
    <submittedName>
        <fullName evidence="2">Uncharacterized protein</fullName>
    </submittedName>
</protein>
<organism evidence="2 3">
    <name type="scientific">Kaistella yananensis</name>
    <dbReference type="NCBI Taxonomy" id="2989820"/>
    <lineage>
        <taxon>Bacteria</taxon>
        <taxon>Pseudomonadati</taxon>
        <taxon>Bacteroidota</taxon>
        <taxon>Flavobacteriia</taxon>
        <taxon>Flavobacteriales</taxon>
        <taxon>Weeksellaceae</taxon>
        <taxon>Chryseobacterium group</taxon>
        <taxon>Kaistella</taxon>
    </lineage>
</organism>
<keyword evidence="3" id="KW-1185">Reference proteome</keyword>
<feature type="chain" id="PRO_5047136752" evidence="1">
    <location>
        <begin position="19"/>
        <end position="201"/>
    </location>
</feature>
<gene>
    <name evidence="2" type="ORF">OK344_04135</name>
</gene>
<feature type="signal peptide" evidence="1">
    <location>
        <begin position="1"/>
        <end position="18"/>
    </location>
</feature>